<dbReference type="NCBIfam" id="NF033537">
    <property type="entry name" value="lasso_biosyn_B2"/>
    <property type="match status" value="1"/>
</dbReference>
<keyword evidence="3" id="KW-1185">Reference proteome</keyword>
<evidence type="ECO:0000259" key="1">
    <source>
        <dbReference type="Pfam" id="PF13471"/>
    </source>
</evidence>
<evidence type="ECO:0000313" key="2">
    <source>
        <dbReference type="EMBL" id="MFD2699823.1"/>
    </source>
</evidence>
<feature type="domain" description="Microcin J25-processing protein McjB C-terminal" evidence="1">
    <location>
        <begin position="48"/>
        <end position="143"/>
    </location>
</feature>
<proteinExistence type="predicted"/>
<accession>A0ABW5SKQ5</accession>
<reference evidence="3" key="1">
    <citation type="journal article" date="2019" name="Int. J. Syst. Evol. Microbiol.">
        <title>The Global Catalogue of Microorganisms (GCM) 10K type strain sequencing project: providing services to taxonomists for standard genome sequencing and annotation.</title>
        <authorList>
            <consortium name="The Broad Institute Genomics Platform"/>
            <consortium name="The Broad Institute Genome Sequencing Center for Infectious Disease"/>
            <person name="Wu L."/>
            <person name="Ma J."/>
        </authorList>
    </citation>
    <scope>NUCLEOTIDE SEQUENCE [LARGE SCALE GENOMIC DNA]</scope>
    <source>
        <strain evidence="3">KCTC 33849</strain>
    </source>
</reference>
<dbReference type="RefSeq" id="WP_379260727.1">
    <property type="nucleotide sequence ID" value="NZ_JBHUMJ010000002.1"/>
</dbReference>
<comment type="caution">
    <text evidence="2">The sequence shown here is derived from an EMBL/GenBank/DDBJ whole genome shotgun (WGS) entry which is preliminary data.</text>
</comment>
<sequence>MSSKTLLFRSFTKQKPAMRKLIIEAFFYLAYARLMNLRPFAKVAEMLNCVKDESAYDRSPDLDPIRLSVAKAIHMTAKHTPWKSECLVTSIAGMIMLERRKIDSTLYLGVARSNSGEMVAHAWLRSGQLYVAGADGIEKYTVVGVFSKRTSEP</sequence>
<name>A0ABW5SKQ5_9BACL</name>
<organism evidence="2 3">
    <name type="scientific">Paenibacillus shunpengii</name>
    <dbReference type="NCBI Taxonomy" id="2054424"/>
    <lineage>
        <taxon>Bacteria</taxon>
        <taxon>Bacillati</taxon>
        <taxon>Bacillota</taxon>
        <taxon>Bacilli</taxon>
        <taxon>Bacillales</taxon>
        <taxon>Paenibacillaceae</taxon>
        <taxon>Paenibacillus</taxon>
    </lineage>
</organism>
<dbReference type="InterPro" id="IPR053521">
    <property type="entry name" value="McjB-like"/>
</dbReference>
<dbReference type="Pfam" id="PF13471">
    <property type="entry name" value="Transglut_core3"/>
    <property type="match status" value="1"/>
</dbReference>
<dbReference type="InterPro" id="IPR032708">
    <property type="entry name" value="McjB_C"/>
</dbReference>
<evidence type="ECO:0000313" key="3">
    <source>
        <dbReference type="Proteomes" id="UP001597540"/>
    </source>
</evidence>
<protein>
    <submittedName>
        <fullName evidence="2">Lasso peptide biosynthesis B2 protein</fullName>
    </submittedName>
</protein>
<gene>
    <name evidence="2" type="ORF">ACFSVM_05030</name>
</gene>
<dbReference type="EMBL" id="JBHUMJ010000002">
    <property type="protein sequence ID" value="MFD2699823.1"/>
    <property type="molecule type" value="Genomic_DNA"/>
</dbReference>
<dbReference type="Proteomes" id="UP001597540">
    <property type="component" value="Unassembled WGS sequence"/>
</dbReference>